<gene>
    <name evidence="10" type="primary">ATG5</name>
    <name evidence="10" type="ORF">T4A_12989</name>
</gene>
<proteinExistence type="inferred from homology"/>
<evidence type="ECO:0000259" key="9">
    <source>
        <dbReference type="Pfam" id="PF20638"/>
    </source>
</evidence>
<evidence type="ECO:0000256" key="2">
    <source>
        <dbReference type="ARBA" id="ARBA00006910"/>
    </source>
</evidence>
<evidence type="ECO:0000256" key="1">
    <source>
        <dbReference type="ARBA" id="ARBA00004623"/>
    </source>
</evidence>
<evidence type="ECO:0000259" key="7">
    <source>
        <dbReference type="Pfam" id="PF04106"/>
    </source>
</evidence>
<dbReference type="Gene3D" id="3.10.20.90">
    <property type="entry name" value="Phosphatidylinositol 3-kinase Catalytic Subunit, Chain A, domain 1"/>
    <property type="match status" value="1"/>
</dbReference>
<evidence type="ECO:0000256" key="3">
    <source>
        <dbReference type="ARBA" id="ARBA00022499"/>
    </source>
</evidence>
<keyword evidence="4 6" id="KW-0832">Ubl conjugation</keyword>
<protein>
    <recommendedName>
        <fullName evidence="6">Autophagy protein 5</fullName>
    </recommendedName>
</protein>
<dbReference type="GO" id="GO:0034045">
    <property type="term" value="C:phagophore assembly site membrane"/>
    <property type="evidence" value="ECO:0007669"/>
    <property type="project" value="UniProtKB-SubCell"/>
</dbReference>
<feature type="domain" description="Autophagy protein ATG5 UblB" evidence="7">
    <location>
        <begin position="183"/>
        <end position="264"/>
    </location>
</feature>
<evidence type="ECO:0000313" key="11">
    <source>
        <dbReference type="Proteomes" id="UP000054632"/>
    </source>
</evidence>
<dbReference type="InterPro" id="IPR042527">
    <property type="entry name" value="Atg5_UblA_dom_sf"/>
</dbReference>
<feature type="domain" description="Autophagy protein ATG5 UblA" evidence="9">
    <location>
        <begin position="78"/>
        <end position="102"/>
    </location>
</feature>
<comment type="similarity">
    <text evidence="2 6">Belongs to the ATG5 family.</text>
</comment>
<reference evidence="10 11" key="1">
    <citation type="submission" date="2015-01" db="EMBL/GenBank/DDBJ databases">
        <title>Evolution of Trichinella species and genotypes.</title>
        <authorList>
            <person name="Korhonen P.K."/>
            <person name="Edoardo P."/>
            <person name="Giuseppe L.R."/>
            <person name="Gasser R.B."/>
        </authorList>
    </citation>
    <scope>NUCLEOTIDE SEQUENCE [LARGE SCALE GENOMIC DNA]</scope>
    <source>
        <strain evidence="10">ISS13</strain>
    </source>
</reference>
<dbReference type="GO" id="GO:0000422">
    <property type="term" value="P:autophagy of mitochondrion"/>
    <property type="evidence" value="ECO:0007669"/>
    <property type="project" value="TreeGrafter"/>
</dbReference>
<organism evidence="10 11">
    <name type="scientific">Trichinella pseudospiralis</name>
    <name type="common">Parasitic roundworm</name>
    <dbReference type="NCBI Taxonomy" id="6337"/>
    <lineage>
        <taxon>Eukaryota</taxon>
        <taxon>Metazoa</taxon>
        <taxon>Ecdysozoa</taxon>
        <taxon>Nematoda</taxon>
        <taxon>Enoplea</taxon>
        <taxon>Dorylaimia</taxon>
        <taxon>Trichinellida</taxon>
        <taxon>Trichinellidae</taxon>
        <taxon>Trichinella</taxon>
    </lineage>
</organism>
<evidence type="ECO:0000259" key="8">
    <source>
        <dbReference type="Pfam" id="PF20637"/>
    </source>
</evidence>
<dbReference type="Pfam" id="PF20638">
    <property type="entry name" value="ATG5_UblA"/>
    <property type="match status" value="1"/>
</dbReference>
<dbReference type="GO" id="GO:0007033">
    <property type="term" value="P:vacuole organization"/>
    <property type="evidence" value="ECO:0007669"/>
    <property type="project" value="UniProtKB-ARBA"/>
</dbReference>
<comment type="caution">
    <text evidence="10">The sequence shown here is derived from an EMBL/GenBank/DDBJ whole genome shotgun (WGS) entry which is preliminary data.</text>
</comment>
<evidence type="ECO:0000313" key="10">
    <source>
        <dbReference type="EMBL" id="KRY65450.1"/>
    </source>
</evidence>
<keyword evidence="5 6" id="KW-0072">Autophagy</keyword>
<evidence type="ECO:0000256" key="4">
    <source>
        <dbReference type="ARBA" id="ARBA00022843"/>
    </source>
</evidence>
<dbReference type="GO" id="GO:0005776">
    <property type="term" value="C:autophagosome"/>
    <property type="evidence" value="ECO:0007669"/>
    <property type="project" value="TreeGrafter"/>
</dbReference>
<comment type="subcellular location">
    <subcellularLocation>
        <location evidence="1 6">Preautophagosomal structure membrane</location>
        <topology evidence="1 6">Peripheral membrane protein</topology>
    </subcellularLocation>
</comment>
<dbReference type="PANTHER" id="PTHR13040">
    <property type="entry name" value="AUTOPHAGY PROTEIN 5"/>
    <property type="match status" value="1"/>
</dbReference>
<dbReference type="Pfam" id="PF04106">
    <property type="entry name" value="ATG5_UblB"/>
    <property type="match status" value="1"/>
</dbReference>
<dbReference type="GO" id="GO:0006995">
    <property type="term" value="P:cellular response to nitrogen starvation"/>
    <property type="evidence" value="ECO:0007669"/>
    <property type="project" value="TreeGrafter"/>
</dbReference>
<evidence type="ECO:0000256" key="6">
    <source>
        <dbReference type="RuleBase" id="RU361202"/>
    </source>
</evidence>
<dbReference type="GO" id="GO:0034274">
    <property type="term" value="C:Atg12-Atg5-Atg16 complex"/>
    <property type="evidence" value="ECO:0007669"/>
    <property type="project" value="TreeGrafter"/>
</dbReference>
<dbReference type="InterPro" id="IPR048940">
    <property type="entry name" value="ATG5_HBR"/>
</dbReference>
<dbReference type="InterPro" id="IPR042526">
    <property type="entry name" value="Atg5_HR"/>
</dbReference>
<dbReference type="Proteomes" id="UP000054632">
    <property type="component" value="Unassembled WGS sequence"/>
</dbReference>
<dbReference type="GO" id="GO:0019776">
    <property type="term" value="F:Atg8-family ligase activity"/>
    <property type="evidence" value="ECO:0007669"/>
    <property type="project" value="TreeGrafter"/>
</dbReference>
<dbReference type="Gene3D" id="3.10.20.620">
    <property type="match status" value="1"/>
</dbReference>
<sequence>MALWLQAKLASSKPTRCSNLISADSDKKPLDEMQDSAVMKEVWEGRVPVSFSVNPREIACIELPKKLFVIFVSLFKFMQYPIGLLYDIYADDAVHPWNITVRVKDFPQEELLSCKSLNIVEAHFNHMLKQAGVVKHQGHIIEKMQKHEIKQLWNSFVNSRFDQFWAVNLKLMENSQSHPIKALPVRLYKNDHKFVQRLCPVTVSTQPVRPSTVLDLIQITNFVAENEIEETKFICHGVVVPHDTQLIWLYINLSYPDNFLHIVVRSK</sequence>
<dbReference type="PANTHER" id="PTHR13040:SF2">
    <property type="entry name" value="AUTOPHAGY PROTEIN 5"/>
    <property type="match status" value="1"/>
</dbReference>
<dbReference type="GO" id="GO:0061908">
    <property type="term" value="C:phagophore"/>
    <property type="evidence" value="ECO:0007669"/>
    <property type="project" value="TreeGrafter"/>
</dbReference>
<dbReference type="InterPro" id="IPR048318">
    <property type="entry name" value="ATG5_UblB"/>
</dbReference>
<name>A0A0V1DVC9_TRIPS</name>
<feature type="domain" description="Autophagy protein ATG5 alpha-helical bundle region" evidence="8">
    <location>
        <begin position="119"/>
        <end position="173"/>
    </location>
</feature>
<dbReference type="Gene3D" id="1.10.246.190">
    <property type="entry name" value="Autophagy protein Apg5, helix rich domain"/>
    <property type="match status" value="1"/>
</dbReference>
<dbReference type="GO" id="GO:0044233">
    <property type="term" value="C:mitochondria-associated endoplasmic reticulum membrane contact site"/>
    <property type="evidence" value="ECO:0007669"/>
    <property type="project" value="TreeGrafter"/>
</dbReference>
<comment type="subunit">
    <text evidence="6">Conjugated with ATG12.</text>
</comment>
<dbReference type="GO" id="GO:0034727">
    <property type="term" value="P:piecemeal microautophagy of the nucleus"/>
    <property type="evidence" value="ECO:0007669"/>
    <property type="project" value="TreeGrafter"/>
</dbReference>
<keyword evidence="3 6" id="KW-1017">Isopeptide bond</keyword>
<dbReference type="EMBL" id="JYDR01000209">
    <property type="protein sequence ID" value="KRY65450.1"/>
    <property type="molecule type" value="Genomic_DNA"/>
</dbReference>
<dbReference type="Pfam" id="PF20637">
    <property type="entry name" value="ATG5_HBR"/>
    <property type="match status" value="1"/>
</dbReference>
<accession>A0A0V1DVC9</accession>
<comment type="function">
    <text evidence="6">Involved in autophagic vesicle formation.</text>
</comment>
<dbReference type="InterPro" id="IPR007239">
    <property type="entry name" value="Atg5"/>
</dbReference>
<dbReference type="AlphaFoldDB" id="A0A0V1DVC9"/>
<dbReference type="InterPro" id="IPR048939">
    <property type="entry name" value="ATG5_UblA"/>
</dbReference>
<evidence type="ECO:0000256" key="5">
    <source>
        <dbReference type="ARBA" id="ARBA00023006"/>
    </source>
</evidence>
<keyword evidence="6" id="KW-0472">Membrane</keyword>